<name>A0ABW2HY76_9ACTN</name>
<gene>
    <name evidence="2" type="ORF">ACFQS1_24510</name>
</gene>
<evidence type="ECO:0000313" key="2">
    <source>
        <dbReference type="EMBL" id="MFC7277168.1"/>
    </source>
</evidence>
<protein>
    <submittedName>
        <fullName evidence="2">Uncharacterized protein</fullName>
    </submittedName>
</protein>
<evidence type="ECO:0000313" key="3">
    <source>
        <dbReference type="Proteomes" id="UP001596548"/>
    </source>
</evidence>
<comment type="caution">
    <text evidence="2">The sequence shown here is derived from an EMBL/GenBank/DDBJ whole genome shotgun (WGS) entry which is preliminary data.</text>
</comment>
<dbReference type="Proteomes" id="UP001596548">
    <property type="component" value="Unassembled WGS sequence"/>
</dbReference>
<keyword evidence="1" id="KW-0472">Membrane</keyword>
<dbReference type="RefSeq" id="WP_378972418.1">
    <property type="nucleotide sequence ID" value="NZ_JBHTBJ010000020.1"/>
</dbReference>
<reference evidence="3" key="1">
    <citation type="journal article" date="2019" name="Int. J. Syst. Evol. Microbiol.">
        <title>The Global Catalogue of Microorganisms (GCM) 10K type strain sequencing project: providing services to taxonomists for standard genome sequencing and annotation.</title>
        <authorList>
            <consortium name="The Broad Institute Genomics Platform"/>
            <consortium name="The Broad Institute Genome Sequencing Center for Infectious Disease"/>
            <person name="Wu L."/>
            <person name="Ma J."/>
        </authorList>
    </citation>
    <scope>NUCLEOTIDE SEQUENCE [LARGE SCALE GENOMIC DNA]</scope>
    <source>
        <strain evidence="3">XZYJT-10</strain>
    </source>
</reference>
<proteinExistence type="predicted"/>
<organism evidence="2 3">
    <name type="scientific">Paractinoplanes rhizophilus</name>
    <dbReference type="NCBI Taxonomy" id="1416877"/>
    <lineage>
        <taxon>Bacteria</taxon>
        <taxon>Bacillati</taxon>
        <taxon>Actinomycetota</taxon>
        <taxon>Actinomycetes</taxon>
        <taxon>Micromonosporales</taxon>
        <taxon>Micromonosporaceae</taxon>
        <taxon>Paractinoplanes</taxon>
    </lineage>
</organism>
<accession>A0ABW2HY76</accession>
<sequence length="146" mass="15811">MNVWDVGKLVLIVATPTLVGAALVWVPRWWTAAHDSWEARRPKPPQPIGPPIEQLAADLRRLLRLHGSLTASAAVAMRAHRLWAVEAAIAVRATEAARALDIPHREPERPGALRRDELVALLRALAAAGLVLPTKVGPFTSDGRLG</sequence>
<feature type="transmembrane region" description="Helical" evidence="1">
    <location>
        <begin position="6"/>
        <end position="26"/>
    </location>
</feature>
<keyword evidence="3" id="KW-1185">Reference proteome</keyword>
<keyword evidence="1" id="KW-0812">Transmembrane</keyword>
<keyword evidence="1" id="KW-1133">Transmembrane helix</keyword>
<dbReference type="EMBL" id="JBHTBJ010000020">
    <property type="protein sequence ID" value="MFC7277168.1"/>
    <property type="molecule type" value="Genomic_DNA"/>
</dbReference>
<evidence type="ECO:0000256" key="1">
    <source>
        <dbReference type="SAM" id="Phobius"/>
    </source>
</evidence>